<gene>
    <name evidence="11" type="primary">arhgap45b</name>
</gene>
<evidence type="ECO:0000256" key="7">
    <source>
        <dbReference type="SAM" id="MobiDB-lite"/>
    </source>
</evidence>
<dbReference type="Pfam" id="PF00130">
    <property type="entry name" value="C1_1"/>
    <property type="match status" value="1"/>
</dbReference>
<dbReference type="Pfam" id="PF00620">
    <property type="entry name" value="RhoGAP"/>
    <property type="match status" value="1"/>
</dbReference>
<evidence type="ECO:0000256" key="5">
    <source>
        <dbReference type="ARBA" id="ARBA00023054"/>
    </source>
</evidence>
<dbReference type="InterPro" id="IPR057028">
    <property type="entry name" value="RHG29_45_N"/>
</dbReference>
<feature type="compositionally biased region" description="Polar residues" evidence="7">
    <location>
        <begin position="55"/>
        <end position="69"/>
    </location>
</feature>
<dbReference type="GO" id="GO:0051056">
    <property type="term" value="P:regulation of small GTPase mediated signal transduction"/>
    <property type="evidence" value="ECO:0007669"/>
    <property type="project" value="UniProtKB-ARBA"/>
</dbReference>
<dbReference type="PROSITE" id="PS00479">
    <property type="entry name" value="ZF_DAG_PE_1"/>
    <property type="match status" value="1"/>
</dbReference>
<feature type="domain" description="Phorbol-ester/DAG-type" evidence="8">
    <location>
        <begin position="706"/>
        <end position="751"/>
    </location>
</feature>
<dbReference type="GO" id="GO:0016020">
    <property type="term" value="C:membrane"/>
    <property type="evidence" value="ECO:0007669"/>
    <property type="project" value="TreeGrafter"/>
</dbReference>
<dbReference type="PANTHER" id="PTHR15228:SF18">
    <property type="entry name" value="RHO GTPASE-ACTIVATING PROTEIN 45"/>
    <property type="match status" value="1"/>
</dbReference>
<dbReference type="InterPro" id="IPR051025">
    <property type="entry name" value="RhoGAP"/>
</dbReference>
<feature type="compositionally biased region" description="Polar residues" evidence="7">
    <location>
        <begin position="1000"/>
        <end position="1011"/>
    </location>
</feature>
<accession>A0A8C8I848</accession>
<evidence type="ECO:0000256" key="1">
    <source>
        <dbReference type="ARBA" id="ARBA00022468"/>
    </source>
</evidence>
<dbReference type="SUPFAM" id="SSF48350">
    <property type="entry name" value="GTPase activation domain, GAP"/>
    <property type="match status" value="1"/>
</dbReference>
<dbReference type="SMART" id="SM00109">
    <property type="entry name" value="C1"/>
    <property type="match status" value="1"/>
</dbReference>
<dbReference type="Ensembl" id="ENSOTST00005082126.2">
    <property type="protein sequence ID" value="ENSOTSP00005075811.1"/>
    <property type="gene ID" value="ENSOTSG00005035344.2"/>
</dbReference>
<keyword evidence="1" id="KW-0343">GTPase activation</keyword>
<evidence type="ECO:0000256" key="6">
    <source>
        <dbReference type="PROSITE-ProRule" id="PRU01077"/>
    </source>
</evidence>
<dbReference type="Proteomes" id="UP000694402">
    <property type="component" value="Unassembled WGS sequence"/>
</dbReference>
<evidence type="ECO:0000256" key="4">
    <source>
        <dbReference type="ARBA" id="ARBA00022833"/>
    </source>
</evidence>
<dbReference type="InterPro" id="IPR046349">
    <property type="entry name" value="C1-like_sf"/>
</dbReference>
<keyword evidence="5 6" id="KW-0175">Coiled coil</keyword>
<dbReference type="AlphaFoldDB" id="A0A8C8I848"/>
<evidence type="ECO:0000259" key="8">
    <source>
        <dbReference type="PROSITE" id="PS50081"/>
    </source>
</evidence>
<dbReference type="PROSITE" id="PS51741">
    <property type="entry name" value="F_BAR"/>
    <property type="match status" value="1"/>
</dbReference>
<dbReference type="PROSITE" id="PS50081">
    <property type="entry name" value="ZF_DAG_PE_2"/>
    <property type="match status" value="1"/>
</dbReference>
<dbReference type="InterPro" id="IPR031160">
    <property type="entry name" value="F_BAR_dom"/>
</dbReference>
<dbReference type="InterPro" id="IPR002219">
    <property type="entry name" value="PKC_DAG/PE"/>
</dbReference>
<dbReference type="Pfam" id="PF22699">
    <property type="entry name" value="GMIP-like_FCH"/>
    <property type="match status" value="1"/>
</dbReference>
<evidence type="ECO:0000259" key="9">
    <source>
        <dbReference type="PROSITE" id="PS50238"/>
    </source>
</evidence>
<dbReference type="GO" id="GO:0007165">
    <property type="term" value="P:signal transduction"/>
    <property type="evidence" value="ECO:0007669"/>
    <property type="project" value="InterPro"/>
</dbReference>
<reference evidence="11" key="2">
    <citation type="submission" date="2025-09" db="UniProtKB">
        <authorList>
            <consortium name="Ensembl"/>
        </authorList>
    </citation>
    <scope>IDENTIFICATION</scope>
</reference>
<evidence type="ECO:0008006" key="13">
    <source>
        <dbReference type="Google" id="ProtNLM"/>
    </source>
</evidence>
<feature type="region of interest" description="Disordered" evidence="7">
    <location>
        <begin position="1000"/>
        <end position="1097"/>
    </location>
</feature>
<dbReference type="GeneTree" id="ENSGT00950000183110"/>
<dbReference type="InterPro" id="IPR000198">
    <property type="entry name" value="RhoGAP_dom"/>
</dbReference>
<sequence>HRLLLKSLSSPSPLPLLSLTQLSILQEQPRRDAIDTTPSSTSSSSTLFPIPGAPSDSSVSCPGTPNAQHSKLVGVGCPTPGATMKRPTGLSRHASAAGFPIHSWVFTKGQGKGAITPTTPQDSSESMAIEVEDIPSLLSNVARFAEAVEKLKDVVLGEDKQENRRPLAHECLGEVLRVLRQVISTYPLLNTVETLTAAGKLISKVKGFHYETCNDTEKKDFEKAIETIAVAFSSSVSELLMGEVDSSTLLSLLPTEKSRSMENLYGVSGHGLEGAQMRSDLQDFGRAEEVDIMLQRSEGGVDSALAYAKTISKYMKDLMSYVEKRTSLEVEFAKGLQRLYQSSKHSITHPHMPFYSIYSLALEQDLEQSSGMQQAATTLHNQTFLQPLMQRKHEHEKKRKEVKEQWYRAKRKLMECESNLRKAKHAYMARCEEHDKAKAAASRAAEEDGGGSTTKSLGKKLRVEEDARNKAEEAEATYRTCIADATTQQQELEHVKVNVLRLLQEVIKQSDQTLRSATISYYQIMHMQTVVLPVHYQTLCESSKLYDPGQQYAAHVRDLQLTEEPEVTYQFEPYTATAASTQHPARPLNDSFNTDQQSSSEGQPSTGETTTGEDLRQGHKSWGSTVSDADSVEGEGGLESPTTSSGDISKMARTSSTGTMSSNEDPDEKDGNVASFEAPNINGMEPEIAVPTGPFRNIGLSKAAQTHRLRKLRTPSKCRECDSYVYFQGAECEECFLACHKRCLETLAIQCGHKKLQGRLQLFGRDFSQVSSGSSDSIPFIITKCISEIERRALKTKGIYRVNGVKTRVEKLCQAFENGKELVELSQCSPHDISNVLKLYLRQLPEPIMPFRLYNSLMGLAKESLQTEGGEAGTGKGPELVDLGPDTDPAVLAVVDRLRELVKELPKANVATLRYIVRHLRRIAELEQDNKMSPSNLGIVFGPSLIRPRPTGATVSLSSLVDYPHQARIIETLIVFYTAIFQSKSSSTSSRPSSISIQQVFPGSLSSSEQIVDSDSELDETGRGSTHHPHCLVKQESEVSTEDDQLNCRDSLELSSQSVPQTDPEPDQDQESPGPDASEHDPPEPPDSEPPDLEVSEQELSISLAELNMNQSNNYVLGHVWSESQFGAEGQGARVCVNTTCAMCQPH</sequence>
<name>A0A8C8I848_ONCTS</name>
<proteinExistence type="predicted"/>
<dbReference type="SMART" id="SM00055">
    <property type="entry name" value="FCH"/>
    <property type="match status" value="1"/>
</dbReference>
<dbReference type="FunFam" id="1.10.555.10:FF:000016">
    <property type="entry name" value="Rho GTPase activating protein 29"/>
    <property type="match status" value="1"/>
</dbReference>
<feature type="region of interest" description="Disordered" evidence="7">
    <location>
        <begin position="580"/>
        <end position="690"/>
    </location>
</feature>
<keyword evidence="4" id="KW-0862">Zinc</keyword>
<feature type="domain" description="Rho-GAP" evidence="9">
    <location>
        <begin position="765"/>
        <end position="981"/>
    </location>
</feature>
<feature type="region of interest" description="Disordered" evidence="7">
    <location>
        <begin position="30"/>
        <end position="73"/>
    </location>
</feature>
<dbReference type="SUPFAM" id="SSF103657">
    <property type="entry name" value="BAR/IMD domain-like"/>
    <property type="match status" value="1"/>
</dbReference>
<dbReference type="InterPro" id="IPR008936">
    <property type="entry name" value="Rho_GTPase_activation_prot"/>
</dbReference>
<dbReference type="GO" id="GO:0005096">
    <property type="term" value="F:GTPase activator activity"/>
    <property type="evidence" value="ECO:0007669"/>
    <property type="project" value="UniProtKB-KW"/>
</dbReference>
<organism evidence="11 12">
    <name type="scientific">Oncorhynchus tshawytscha</name>
    <name type="common">Chinook salmon</name>
    <name type="synonym">Salmo tshawytscha</name>
    <dbReference type="NCBI Taxonomy" id="74940"/>
    <lineage>
        <taxon>Eukaryota</taxon>
        <taxon>Metazoa</taxon>
        <taxon>Chordata</taxon>
        <taxon>Craniata</taxon>
        <taxon>Vertebrata</taxon>
        <taxon>Euteleostomi</taxon>
        <taxon>Actinopterygii</taxon>
        <taxon>Neopterygii</taxon>
        <taxon>Teleostei</taxon>
        <taxon>Protacanthopterygii</taxon>
        <taxon>Salmoniformes</taxon>
        <taxon>Salmonidae</taxon>
        <taxon>Salmoninae</taxon>
        <taxon>Oncorhynchus</taxon>
    </lineage>
</organism>
<dbReference type="InterPro" id="IPR001060">
    <property type="entry name" value="FCH_dom"/>
</dbReference>
<feature type="domain" description="F-BAR" evidence="10">
    <location>
        <begin position="288"/>
        <end position="551"/>
    </location>
</feature>
<feature type="compositionally biased region" description="Polar residues" evidence="7">
    <location>
        <begin position="640"/>
        <end position="663"/>
    </location>
</feature>
<feature type="compositionally biased region" description="Acidic residues" evidence="7">
    <location>
        <begin position="1084"/>
        <end position="1097"/>
    </location>
</feature>
<keyword evidence="2" id="KW-0479">Metal-binding</keyword>
<dbReference type="GO" id="GO:0008270">
    <property type="term" value="F:zinc ion binding"/>
    <property type="evidence" value="ECO:0007669"/>
    <property type="project" value="UniProtKB-KW"/>
</dbReference>
<reference evidence="11" key="1">
    <citation type="submission" date="2025-08" db="UniProtKB">
        <authorList>
            <consortium name="Ensembl"/>
        </authorList>
    </citation>
    <scope>IDENTIFICATION</scope>
</reference>
<dbReference type="Gene3D" id="1.10.555.10">
    <property type="entry name" value="Rho GTPase activation protein"/>
    <property type="match status" value="1"/>
</dbReference>
<dbReference type="InterPro" id="IPR054713">
    <property type="entry name" value="GMIP/FCHO2-like_FCH"/>
</dbReference>
<protein>
    <recommendedName>
        <fullName evidence="13">Rho GTPase activating protein 45b</fullName>
    </recommendedName>
</protein>
<dbReference type="InterPro" id="IPR027267">
    <property type="entry name" value="AH/BAR_dom_sf"/>
</dbReference>
<keyword evidence="3" id="KW-0863">Zinc-finger</keyword>
<dbReference type="SMART" id="SM00324">
    <property type="entry name" value="RhoGAP"/>
    <property type="match status" value="1"/>
</dbReference>
<dbReference type="Gene3D" id="1.20.1270.60">
    <property type="entry name" value="Arfaptin homology (AH) domain/BAR domain"/>
    <property type="match status" value="1"/>
</dbReference>
<dbReference type="Pfam" id="PF24235">
    <property type="entry name" value="RHG29_45_N"/>
    <property type="match status" value="1"/>
</dbReference>
<evidence type="ECO:0000313" key="12">
    <source>
        <dbReference type="Proteomes" id="UP000694402"/>
    </source>
</evidence>
<dbReference type="SUPFAM" id="SSF57889">
    <property type="entry name" value="Cysteine-rich domain"/>
    <property type="match status" value="1"/>
</dbReference>
<evidence type="ECO:0000259" key="10">
    <source>
        <dbReference type="PROSITE" id="PS51741"/>
    </source>
</evidence>
<keyword evidence="12" id="KW-1185">Reference proteome</keyword>
<dbReference type="PROSITE" id="PS50238">
    <property type="entry name" value="RHOGAP"/>
    <property type="match status" value="1"/>
</dbReference>
<dbReference type="PANTHER" id="PTHR15228">
    <property type="entry name" value="SPERMATHECAL PHYSIOLOGY VARIANT"/>
    <property type="match status" value="1"/>
</dbReference>
<evidence type="ECO:0000256" key="3">
    <source>
        <dbReference type="ARBA" id="ARBA00022771"/>
    </source>
</evidence>
<dbReference type="GO" id="GO:0005829">
    <property type="term" value="C:cytosol"/>
    <property type="evidence" value="ECO:0007669"/>
    <property type="project" value="UniProtKB-ARBA"/>
</dbReference>
<evidence type="ECO:0000313" key="11">
    <source>
        <dbReference type="Ensembl" id="ENSOTSP00005075811.1"/>
    </source>
</evidence>
<feature type="compositionally biased region" description="Polar residues" evidence="7">
    <location>
        <begin position="590"/>
        <end position="612"/>
    </location>
</feature>
<evidence type="ECO:0000256" key="2">
    <source>
        <dbReference type="ARBA" id="ARBA00022723"/>
    </source>
</evidence>
<dbReference type="CDD" id="cd20816">
    <property type="entry name" value="C1_GMIP-like"/>
    <property type="match status" value="1"/>
</dbReference>
<feature type="compositionally biased region" description="Low complexity" evidence="7">
    <location>
        <begin position="36"/>
        <end position="46"/>
    </location>
</feature>